<accession>A0A3T1CX47</accession>
<dbReference type="KEGG" id="vg:80540746"/>
<keyword evidence="2" id="KW-1185">Reference proteome</keyword>
<dbReference type="Proteomes" id="UP001161669">
    <property type="component" value="Segment"/>
</dbReference>
<reference evidence="2" key="1">
    <citation type="journal article" date="2019" name="J. Virol.">
        <title>Medusavirus, a novel large DNA virus discovered from hot spring water.</title>
        <authorList>
            <person name="Yoshikawa G."/>
            <person name="Blanc-Mathieu R."/>
            <person name="Song C."/>
            <person name="Kayama Y."/>
            <person name="Mochizuki T."/>
            <person name="Murata K."/>
            <person name="Ogata H."/>
            <person name="Takemura M."/>
        </authorList>
    </citation>
    <scope>NUCLEOTIDE SEQUENCE [LARGE SCALE GENOMIC DNA]</scope>
</reference>
<dbReference type="EMDB" id="EMD-42053"/>
<evidence type="ECO:0007829" key="3">
    <source>
        <dbReference type="PDB" id="8UA7"/>
    </source>
</evidence>
<protein>
    <submittedName>
        <fullName evidence="1">Histone H4</fullName>
    </submittedName>
</protein>
<keyword evidence="3" id="KW-0002">3D-structure</keyword>
<dbReference type="SUPFAM" id="SSF47113">
    <property type="entry name" value="Histone-fold"/>
    <property type="match status" value="1"/>
</dbReference>
<reference evidence="3" key="2">
    <citation type="journal article" date="2024" name="Nat. Commun.">
        <title>Characterization of Medusavirus encoded histones reveals nucleosome-like structures and a unique linker histone.</title>
        <authorList>
            <person name="Toner C.M."/>
            <person name="Hoitsma N.M."/>
            <person name="Weerawarana S."/>
            <person name="Luger K."/>
        </authorList>
    </citation>
    <scope>STRUCTURE BY ELECTRON MICROSCOPY (3.30 ANGSTROMS)</scope>
</reference>
<proteinExistence type="evidence at protein level"/>
<evidence type="ECO:0000313" key="2">
    <source>
        <dbReference type="Proteomes" id="UP001161669"/>
    </source>
</evidence>
<dbReference type="InterPro" id="IPR009072">
    <property type="entry name" value="Histone-fold"/>
</dbReference>
<evidence type="ECO:0000313" key="1">
    <source>
        <dbReference type="EMBL" id="BBI30394.1"/>
    </source>
</evidence>
<organism evidence="1 2">
    <name type="scientific">Acanthamoeba castellanii medusavirus J1</name>
    <dbReference type="NCBI Taxonomy" id="3114988"/>
    <lineage>
        <taxon>Viruses</taxon>
        <taxon>Varidnaviria</taxon>
        <taxon>Bamfordvirae</taxon>
        <taxon>Nucleocytoviricota</taxon>
        <taxon>Megaviricetes</taxon>
        <taxon>Mamonoviridae</taxon>
        <taxon>Medusavirus</taxon>
        <taxon>Medusavirus medusae</taxon>
    </lineage>
</organism>
<dbReference type="EMBL" id="AP018495">
    <property type="protein sequence ID" value="BBI30394.1"/>
    <property type="molecule type" value="Genomic_DNA"/>
</dbReference>
<dbReference type="GO" id="GO:0046982">
    <property type="term" value="F:protein heterodimerization activity"/>
    <property type="evidence" value="ECO:0007669"/>
    <property type="project" value="InterPro"/>
</dbReference>
<name>A0A3T1CX47_9VIRU</name>
<sequence>MPKKIAARRSSKHIKNLGEEIGNSAVRKTVLRTGVVFRLDKTVRPKFHKVMLSKLYEAVNIAKLAAKHSGRSTIQPKDVRLGLKLASIKLLA</sequence>
<dbReference type="SMR" id="A0A3T1CX47"/>
<dbReference type="PDB" id="8UA7">
    <property type="method" value="EM"/>
    <property type="resolution" value="3.30 A"/>
    <property type="chains" value="B/F=1-92"/>
</dbReference>